<dbReference type="PIRSF" id="PIRSF006232">
    <property type="entry name" value="Pirin"/>
    <property type="match status" value="1"/>
</dbReference>
<dbReference type="InterPro" id="IPR014710">
    <property type="entry name" value="RmlC-like_jellyroll"/>
</dbReference>
<accession>A0A6L8UYW7</accession>
<dbReference type="InterPro" id="IPR011051">
    <property type="entry name" value="RmlC_Cupin_sf"/>
</dbReference>
<evidence type="ECO:0000313" key="7">
    <source>
        <dbReference type="Proteomes" id="UP000481087"/>
    </source>
</evidence>
<dbReference type="PANTHER" id="PTHR43212">
    <property type="entry name" value="QUERCETIN 2,3-DIOXYGENASE"/>
    <property type="match status" value="1"/>
</dbReference>
<comment type="cofactor">
    <cofactor evidence="2">
        <name>Fe cation</name>
        <dbReference type="ChEBI" id="CHEBI:24875"/>
    </cofactor>
    <text evidence="2">Binds 1 Fe cation per subunit.</text>
</comment>
<name>A0A6L8UYW7_9BACL</name>
<feature type="domain" description="Quercetin 2,3-dioxygenase C-terminal cupin" evidence="5">
    <location>
        <begin position="147"/>
        <end position="231"/>
    </location>
</feature>
<dbReference type="Gene3D" id="2.60.120.10">
    <property type="entry name" value="Jelly Rolls"/>
    <property type="match status" value="2"/>
</dbReference>
<dbReference type="RefSeq" id="WP_161407333.1">
    <property type="nucleotide sequence ID" value="NZ_WTUZ01000016.1"/>
</dbReference>
<sequence length="232" mass="26000">MIQIYAAENRYQVNAGWLQSRLSFSFGEYYDPNNTDFGVMRVCNDDVVAAGRGFGAHPHSDMEIVTIVLEGAVQHSDNLGNSEITSAGEVQRMSAGTGVVHAEFNASKTEPTRFLQLWFEPRELGLFPTYETRPYDSKQLRNTLLPVVTPEGSEQAAMINQDVTLYLSRLDQGKSLPFEQEEGRRVFMFVIEGQVTVNGQQLNEGDTARIESESYLSIEAEKDAFMMLIDLP</sequence>
<dbReference type="Proteomes" id="UP000481087">
    <property type="component" value="Unassembled WGS sequence"/>
</dbReference>
<dbReference type="PANTHER" id="PTHR43212:SF3">
    <property type="entry name" value="QUERCETIN 2,3-DIOXYGENASE"/>
    <property type="match status" value="1"/>
</dbReference>
<evidence type="ECO:0000256" key="2">
    <source>
        <dbReference type="PIRSR" id="PIRSR006232-1"/>
    </source>
</evidence>
<evidence type="ECO:0000256" key="3">
    <source>
        <dbReference type="RuleBase" id="RU003457"/>
    </source>
</evidence>
<evidence type="ECO:0000313" key="6">
    <source>
        <dbReference type="EMBL" id="MZQ83167.1"/>
    </source>
</evidence>
<dbReference type="InterPro" id="IPR003829">
    <property type="entry name" value="Pirin_N_dom"/>
</dbReference>
<keyword evidence="2" id="KW-0408">Iron</keyword>
<comment type="caution">
    <text evidence="6">The sequence shown here is derived from an EMBL/GenBank/DDBJ whole genome shotgun (WGS) entry which is preliminary data.</text>
</comment>
<feature type="domain" description="Pirin N-terminal" evidence="4">
    <location>
        <begin position="13"/>
        <end position="118"/>
    </location>
</feature>
<feature type="binding site" evidence="2">
    <location>
        <position position="57"/>
    </location>
    <ligand>
        <name>Fe cation</name>
        <dbReference type="ChEBI" id="CHEBI:24875"/>
    </ligand>
</feature>
<organism evidence="6 7">
    <name type="scientific">Paenibacillus silvestris</name>
    <dbReference type="NCBI Taxonomy" id="2606219"/>
    <lineage>
        <taxon>Bacteria</taxon>
        <taxon>Bacillati</taxon>
        <taxon>Bacillota</taxon>
        <taxon>Bacilli</taxon>
        <taxon>Bacillales</taxon>
        <taxon>Paenibacillaceae</taxon>
        <taxon>Paenibacillus</taxon>
    </lineage>
</organism>
<feature type="binding site" evidence="2">
    <location>
        <position position="101"/>
    </location>
    <ligand>
        <name>Fe cation</name>
        <dbReference type="ChEBI" id="CHEBI:24875"/>
    </ligand>
</feature>
<keyword evidence="7" id="KW-1185">Reference proteome</keyword>
<keyword evidence="2" id="KW-0479">Metal-binding</keyword>
<dbReference type="InterPro" id="IPR012093">
    <property type="entry name" value="Pirin"/>
</dbReference>
<feature type="binding site" evidence="2">
    <location>
        <position position="59"/>
    </location>
    <ligand>
        <name>Fe cation</name>
        <dbReference type="ChEBI" id="CHEBI:24875"/>
    </ligand>
</feature>
<dbReference type="Pfam" id="PF02678">
    <property type="entry name" value="Pirin"/>
    <property type="match status" value="1"/>
</dbReference>
<dbReference type="InterPro" id="IPR041602">
    <property type="entry name" value="Quercetinase_C"/>
</dbReference>
<dbReference type="Pfam" id="PF17954">
    <property type="entry name" value="Pirin_C_2"/>
    <property type="match status" value="1"/>
</dbReference>
<dbReference type="AlphaFoldDB" id="A0A6L8UYW7"/>
<dbReference type="GO" id="GO:0046872">
    <property type="term" value="F:metal ion binding"/>
    <property type="evidence" value="ECO:0007669"/>
    <property type="project" value="UniProtKB-KW"/>
</dbReference>
<evidence type="ECO:0000259" key="4">
    <source>
        <dbReference type="Pfam" id="PF02678"/>
    </source>
</evidence>
<gene>
    <name evidence="6" type="ORF">GQF01_13715</name>
</gene>
<reference evidence="6 7" key="1">
    <citation type="submission" date="2019-12" db="EMBL/GenBank/DDBJ databases">
        <title>Paenibacillus sp. nov. sp. isolated from soil.</title>
        <authorList>
            <person name="Kim J."/>
            <person name="Jeong S.E."/>
            <person name="Jung H.S."/>
            <person name="Jeon C.O."/>
        </authorList>
    </citation>
    <scope>NUCLEOTIDE SEQUENCE [LARGE SCALE GENOMIC DNA]</scope>
    <source>
        <strain evidence="6 7">5J-6</strain>
    </source>
</reference>
<dbReference type="EMBL" id="WTUZ01000016">
    <property type="protein sequence ID" value="MZQ83167.1"/>
    <property type="molecule type" value="Genomic_DNA"/>
</dbReference>
<evidence type="ECO:0000259" key="5">
    <source>
        <dbReference type="Pfam" id="PF17954"/>
    </source>
</evidence>
<proteinExistence type="inferred from homology"/>
<protein>
    <submittedName>
        <fullName evidence="6">Pirin family protein</fullName>
    </submittedName>
</protein>
<comment type="similarity">
    <text evidence="1 3">Belongs to the pirin family.</text>
</comment>
<evidence type="ECO:0000256" key="1">
    <source>
        <dbReference type="ARBA" id="ARBA00008416"/>
    </source>
</evidence>
<dbReference type="SUPFAM" id="SSF51182">
    <property type="entry name" value="RmlC-like cupins"/>
    <property type="match status" value="1"/>
</dbReference>
<dbReference type="CDD" id="cd02910">
    <property type="entry name" value="cupin_Yhhw_N"/>
    <property type="match status" value="1"/>
</dbReference>
<feature type="binding site" evidence="2">
    <location>
        <position position="103"/>
    </location>
    <ligand>
        <name>Fe cation</name>
        <dbReference type="ChEBI" id="CHEBI:24875"/>
    </ligand>
</feature>